<sequence>MKLVDLIDEIKESIDATALIQRELGTNIFESVELCMKDLMSLESEVKMFDSDSDSISDTINFQLGGVNYVNLYPFDMFLEFVEEAKNLPQFPTSLSIAEHFIDYIENDA</sequence>
<organism evidence="1 2">
    <name type="scientific">Fibrella forsythiae</name>
    <dbReference type="NCBI Taxonomy" id="2817061"/>
    <lineage>
        <taxon>Bacteria</taxon>
        <taxon>Pseudomonadati</taxon>
        <taxon>Bacteroidota</taxon>
        <taxon>Cytophagia</taxon>
        <taxon>Cytophagales</taxon>
        <taxon>Spirosomataceae</taxon>
        <taxon>Fibrella</taxon>
    </lineage>
</organism>
<proteinExistence type="predicted"/>
<gene>
    <name evidence="1" type="ORF">J2I46_11405</name>
</gene>
<dbReference type="Proteomes" id="UP000664628">
    <property type="component" value="Unassembled WGS sequence"/>
</dbReference>
<dbReference type="RefSeq" id="WP_207329118.1">
    <property type="nucleotide sequence ID" value="NZ_JAFMYW010000002.1"/>
</dbReference>
<name>A0ABS3JGR5_9BACT</name>
<evidence type="ECO:0000313" key="2">
    <source>
        <dbReference type="Proteomes" id="UP000664628"/>
    </source>
</evidence>
<evidence type="ECO:0000313" key="1">
    <source>
        <dbReference type="EMBL" id="MBO0949192.1"/>
    </source>
</evidence>
<accession>A0ABS3JGR5</accession>
<reference evidence="1 2" key="1">
    <citation type="submission" date="2021-03" db="EMBL/GenBank/DDBJ databases">
        <title>Fibrella sp. HMF5405 genome sequencing and assembly.</title>
        <authorList>
            <person name="Kang H."/>
            <person name="Kim H."/>
            <person name="Bae S."/>
            <person name="Joh K."/>
        </authorList>
    </citation>
    <scope>NUCLEOTIDE SEQUENCE [LARGE SCALE GENOMIC DNA]</scope>
    <source>
        <strain evidence="1 2">HMF5405</strain>
    </source>
</reference>
<comment type="caution">
    <text evidence="1">The sequence shown here is derived from an EMBL/GenBank/DDBJ whole genome shotgun (WGS) entry which is preliminary data.</text>
</comment>
<dbReference type="EMBL" id="JAFMYW010000002">
    <property type="protein sequence ID" value="MBO0949192.1"/>
    <property type="molecule type" value="Genomic_DNA"/>
</dbReference>
<protein>
    <submittedName>
        <fullName evidence="1">Uncharacterized protein</fullName>
    </submittedName>
</protein>
<keyword evidence="2" id="KW-1185">Reference proteome</keyword>